<keyword evidence="2" id="KW-1185">Reference proteome</keyword>
<dbReference type="EMBL" id="KV417546">
    <property type="protein sequence ID" value="KZP21504.1"/>
    <property type="molecule type" value="Genomic_DNA"/>
</dbReference>
<dbReference type="Proteomes" id="UP000076532">
    <property type="component" value="Unassembled WGS sequence"/>
</dbReference>
<reference evidence="1 2" key="1">
    <citation type="journal article" date="2016" name="Mol. Biol. Evol.">
        <title>Comparative Genomics of Early-Diverging Mushroom-Forming Fungi Provides Insights into the Origins of Lignocellulose Decay Capabilities.</title>
        <authorList>
            <person name="Nagy L.G."/>
            <person name="Riley R."/>
            <person name="Tritt A."/>
            <person name="Adam C."/>
            <person name="Daum C."/>
            <person name="Floudas D."/>
            <person name="Sun H."/>
            <person name="Yadav J.S."/>
            <person name="Pangilinan J."/>
            <person name="Larsson K.H."/>
            <person name="Matsuura K."/>
            <person name="Barry K."/>
            <person name="Labutti K."/>
            <person name="Kuo R."/>
            <person name="Ohm R.A."/>
            <person name="Bhattacharya S.S."/>
            <person name="Shirouzu T."/>
            <person name="Yoshinaga Y."/>
            <person name="Martin F.M."/>
            <person name="Grigoriev I.V."/>
            <person name="Hibbett D.S."/>
        </authorList>
    </citation>
    <scope>NUCLEOTIDE SEQUENCE [LARGE SCALE GENOMIC DNA]</scope>
    <source>
        <strain evidence="1 2">CBS 109695</strain>
    </source>
</reference>
<accession>A0A166K3Z0</accession>
<organism evidence="1 2">
    <name type="scientific">Athelia psychrophila</name>
    <dbReference type="NCBI Taxonomy" id="1759441"/>
    <lineage>
        <taxon>Eukaryota</taxon>
        <taxon>Fungi</taxon>
        <taxon>Dikarya</taxon>
        <taxon>Basidiomycota</taxon>
        <taxon>Agaricomycotina</taxon>
        <taxon>Agaricomycetes</taxon>
        <taxon>Agaricomycetidae</taxon>
        <taxon>Atheliales</taxon>
        <taxon>Atheliaceae</taxon>
        <taxon>Athelia</taxon>
    </lineage>
</organism>
<sequence length="110" mass="11991">MPHNSPDPRYRDYTRMDTWDHVVGASSTIVTLAKEVSGLIPNAGPLSQVLGITGQLFAIVNQVKANQEDCVFLVERILGFLKGIAGQCKRFNAPIHAGSPTDELLKDLES</sequence>
<gene>
    <name evidence="1" type="ORF">FIBSPDRAFT_931554</name>
</gene>
<dbReference type="AlphaFoldDB" id="A0A166K3Z0"/>
<evidence type="ECO:0000313" key="2">
    <source>
        <dbReference type="Proteomes" id="UP000076532"/>
    </source>
</evidence>
<proteinExistence type="predicted"/>
<name>A0A166K3Z0_9AGAM</name>
<protein>
    <submittedName>
        <fullName evidence="1">Uncharacterized protein</fullName>
    </submittedName>
</protein>
<dbReference type="OrthoDB" id="3022330at2759"/>
<evidence type="ECO:0000313" key="1">
    <source>
        <dbReference type="EMBL" id="KZP21504.1"/>
    </source>
</evidence>